<comment type="caution">
    <text evidence="1">The sequence shown here is derived from an EMBL/GenBank/DDBJ whole genome shotgun (WGS) entry which is preliminary data.</text>
</comment>
<protein>
    <submittedName>
        <fullName evidence="1">Uncharacterized protein</fullName>
    </submittedName>
</protein>
<keyword evidence="2" id="KW-1185">Reference proteome</keyword>
<sequence length="136" mass="16185">MLFLNAVEEVYHNNCSNEEHRFHESRLLIQKFIPITPTTVMRMMADDTNAMSTPEMIRIFSCYKMFGDFEKAFGTFLRDVWMHQLTKKYGVKIKEKHSIVGSWPLRVTEKTTKEEFEIRCASTHTGCERYMEFERV</sequence>
<accession>A0ABR3ZWT6</accession>
<name>A0ABR3ZWT6_9LECA</name>
<reference evidence="1 2" key="1">
    <citation type="submission" date="2024-09" db="EMBL/GenBank/DDBJ databases">
        <title>Rethinking Asexuality: The Enigmatic Case of Functional Sexual Genes in Lepraria (Stereocaulaceae).</title>
        <authorList>
            <person name="Doellman M."/>
            <person name="Sun Y."/>
            <person name="Barcenas-Pena A."/>
            <person name="Lumbsch H.T."/>
            <person name="Grewe F."/>
        </authorList>
    </citation>
    <scope>NUCLEOTIDE SEQUENCE [LARGE SCALE GENOMIC DNA]</scope>
    <source>
        <strain evidence="1 2">Mercado 3170</strain>
    </source>
</reference>
<proteinExistence type="predicted"/>
<evidence type="ECO:0000313" key="1">
    <source>
        <dbReference type="EMBL" id="KAL2037201.1"/>
    </source>
</evidence>
<organism evidence="1 2">
    <name type="scientific">Stereocaulon virgatum</name>
    <dbReference type="NCBI Taxonomy" id="373712"/>
    <lineage>
        <taxon>Eukaryota</taxon>
        <taxon>Fungi</taxon>
        <taxon>Dikarya</taxon>
        <taxon>Ascomycota</taxon>
        <taxon>Pezizomycotina</taxon>
        <taxon>Lecanoromycetes</taxon>
        <taxon>OSLEUM clade</taxon>
        <taxon>Lecanoromycetidae</taxon>
        <taxon>Lecanorales</taxon>
        <taxon>Lecanorineae</taxon>
        <taxon>Stereocaulaceae</taxon>
        <taxon>Stereocaulon</taxon>
    </lineage>
</organism>
<gene>
    <name evidence="1" type="ORF">N7G274_010064</name>
</gene>
<evidence type="ECO:0000313" key="2">
    <source>
        <dbReference type="Proteomes" id="UP001590950"/>
    </source>
</evidence>
<dbReference type="EMBL" id="JBEFKJ010000043">
    <property type="protein sequence ID" value="KAL2037201.1"/>
    <property type="molecule type" value="Genomic_DNA"/>
</dbReference>
<dbReference type="Proteomes" id="UP001590950">
    <property type="component" value="Unassembled WGS sequence"/>
</dbReference>